<proteinExistence type="predicted"/>
<sequence length="53" mass="5971">MSAVRYERKADGRHRAGGGLLQTKSGHSVIEDSISFLCQKLPLSNSRNKRREE</sequence>
<name>A0A6B7PY95_9ENTR</name>
<organism evidence="2">
    <name type="scientific">Klebsiella quasipneumoniae</name>
    <dbReference type="NCBI Taxonomy" id="1463165"/>
    <lineage>
        <taxon>Bacteria</taxon>
        <taxon>Pseudomonadati</taxon>
        <taxon>Pseudomonadota</taxon>
        <taxon>Gammaproteobacteria</taxon>
        <taxon>Enterobacterales</taxon>
        <taxon>Enterobacteriaceae</taxon>
        <taxon>Klebsiella/Raoultella group</taxon>
        <taxon>Klebsiella</taxon>
        <taxon>Klebsiella pneumoniae complex</taxon>
    </lineage>
</organism>
<evidence type="ECO:0000256" key="1">
    <source>
        <dbReference type="SAM" id="MobiDB-lite"/>
    </source>
</evidence>
<accession>A0A6B7PY95</accession>
<feature type="compositionally biased region" description="Basic and acidic residues" evidence="1">
    <location>
        <begin position="1"/>
        <end position="14"/>
    </location>
</feature>
<keyword evidence="2" id="KW-0614">Plasmid</keyword>
<reference evidence="2" key="1">
    <citation type="submission" date="2019-08" db="EMBL/GenBank/DDBJ databases">
        <authorList>
            <person name="Xu Y."/>
        </authorList>
    </citation>
    <scope>NUCLEOTIDE SEQUENCE</scope>
    <source>
        <strain evidence="2">A2508</strain>
        <plasmid evidence="2">pA2508-emrE</plasmid>
    </source>
</reference>
<geneLocation type="plasmid" evidence="2">
    <name>pA2508-emrE</name>
</geneLocation>
<dbReference type="AlphaFoldDB" id="A0A6B7PY95"/>
<evidence type="ECO:0000313" key="2">
    <source>
        <dbReference type="EMBL" id="QFX77816.1"/>
    </source>
</evidence>
<feature type="region of interest" description="Disordered" evidence="1">
    <location>
        <begin position="1"/>
        <end position="21"/>
    </location>
</feature>
<protein>
    <submittedName>
        <fullName evidence="2">Uncharacterized protein</fullName>
    </submittedName>
</protein>
<dbReference type="EMBL" id="MN310379">
    <property type="protein sequence ID" value="QFX77816.1"/>
    <property type="molecule type" value="Genomic_DNA"/>
</dbReference>